<evidence type="ECO:0000313" key="2">
    <source>
        <dbReference type="Proteomes" id="UP000295264"/>
    </source>
</evidence>
<proteinExistence type="predicted"/>
<dbReference type="AlphaFoldDB" id="A0A484GGS7"/>
<organism evidence="1 2">
    <name type="scientific">Sousa chinensis</name>
    <name type="common">Indo-pacific humpbacked dolphin</name>
    <name type="synonym">Steno chinensis</name>
    <dbReference type="NCBI Taxonomy" id="103600"/>
    <lineage>
        <taxon>Eukaryota</taxon>
        <taxon>Metazoa</taxon>
        <taxon>Chordata</taxon>
        <taxon>Craniata</taxon>
        <taxon>Vertebrata</taxon>
        <taxon>Euteleostomi</taxon>
        <taxon>Mammalia</taxon>
        <taxon>Eutheria</taxon>
        <taxon>Laurasiatheria</taxon>
        <taxon>Artiodactyla</taxon>
        <taxon>Whippomorpha</taxon>
        <taxon>Cetacea</taxon>
        <taxon>Odontoceti</taxon>
        <taxon>Delphinidae</taxon>
        <taxon>Sousa</taxon>
    </lineage>
</organism>
<dbReference type="Proteomes" id="UP000295264">
    <property type="component" value="Unassembled WGS sequence"/>
</dbReference>
<keyword evidence="2" id="KW-1185">Reference proteome</keyword>
<comment type="caution">
    <text evidence="1">The sequence shown here is derived from an EMBL/GenBank/DDBJ whole genome shotgun (WGS) entry which is preliminary data.</text>
</comment>
<name>A0A484GGS7_SOUCH</name>
<gene>
    <name evidence="1" type="ORF">DBR06_SOUSAS20210036</name>
</gene>
<accession>A0A484GGS7</accession>
<protein>
    <submittedName>
        <fullName evidence="1">Uncharacterized protein</fullName>
    </submittedName>
</protein>
<reference evidence="1 2" key="1">
    <citation type="journal article" date="2018" name="Genomics">
        <title>Molecular footprints of inshore aquatic adaptation in Indo-Pacific humpback dolphin (Sousa chinensis).</title>
        <authorList>
            <person name="Ming Y."/>
            <person name="Jian J."/>
            <person name="Yu F."/>
            <person name="Yu X."/>
            <person name="Wang J."/>
            <person name="Liu W."/>
        </authorList>
    </citation>
    <scope>NUCLEOTIDE SEQUENCE [LARGE SCALE GENOMIC DNA]</scope>
    <source>
        <strain evidence="1">MY-2018</strain>
        <tissue evidence="1">Skin</tissue>
    </source>
</reference>
<feature type="non-terminal residue" evidence="1">
    <location>
        <position position="1"/>
    </location>
</feature>
<feature type="non-terminal residue" evidence="1">
    <location>
        <position position="19"/>
    </location>
</feature>
<sequence>VAHSYNMNHSTIDTILKNK</sequence>
<dbReference type="EMBL" id="QWLN02008682">
    <property type="protein sequence ID" value="TEA34745.1"/>
    <property type="molecule type" value="Genomic_DNA"/>
</dbReference>
<evidence type="ECO:0000313" key="1">
    <source>
        <dbReference type="EMBL" id="TEA34745.1"/>
    </source>
</evidence>